<gene>
    <name evidence="1" type="ORF">KCH_69170</name>
</gene>
<dbReference type="EMBL" id="JNBY01000148">
    <property type="protein sequence ID" value="KDN81285.1"/>
    <property type="molecule type" value="Genomic_DNA"/>
</dbReference>
<dbReference type="AlphaFoldDB" id="A0A066YTQ0"/>
<dbReference type="HOGENOM" id="CLU_170238_0_0_11"/>
<evidence type="ECO:0000313" key="2">
    <source>
        <dbReference type="Proteomes" id="UP000027178"/>
    </source>
</evidence>
<protein>
    <recommendedName>
        <fullName evidence="3">DUF4288 domain-containing protein</fullName>
    </recommendedName>
</protein>
<evidence type="ECO:0000313" key="1">
    <source>
        <dbReference type="EMBL" id="KDN81285.1"/>
    </source>
</evidence>
<name>A0A066YTQ0_9ACTN</name>
<dbReference type="Proteomes" id="UP000027178">
    <property type="component" value="Unassembled WGS sequence"/>
</dbReference>
<comment type="caution">
    <text evidence="1">The sequence shown here is derived from an EMBL/GenBank/DDBJ whole genome shotgun (WGS) entry which is preliminary data.</text>
</comment>
<dbReference type="eggNOG" id="ENOG50334C2">
    <property type="taxonomic scope" value="Bacteria"/>
</dbReference>
<proteinExistence type="predicted"/>
<evidence type="ECO:0008006" key="3">
    <source>
        <dbReference type="Google" id="ProtNLM"/>
    </source>
</evidence>
<reference evidence="1 2" key="1">
    <citation type="submission" date="2014-05" db="EMBL/GenBank/DDBJ databases">
        <title>Draft Genome Sequence of Kitasatospora cheerisanensis KCTC 2395.</title>
        <authorList>
            <person name="Nam D.H."/>
        </authorList>
    </citation>
    <scope>NUCLEOTIDE SEQUENCE [LARGE SCALE GENOMIC DNA]</scope>
    <source>
        <strain evidence="1 2">KCTC 2395</strain>
    </source>
</reference>
<sequence>MRGAGHELVRRSMGMNWYGVRCVFRWTAGAGRSYEERVTLWQAPSAEDAIALAEAEAETYAAENGVEYLGFAQSYRLASHGTPGAGTEVFSLLRDSRLEPDAYLDAYFDTGCERQQPH</sequence>
<keyword evidence="2" id="KW-1185">Reference proteome</keyword>
<accession>A0A066YTQ0</accession>
<organism evidence="1 2">
    <name type="scientific">Kitasatospora cheerisanensis KCTC 2395</name>
    <dbReference type="NCBI Taxonomy" id="1348663"/>
    <lineage>
        <taxon>Bacteria</taxon>
        <taxon>Bacillati</taxon>
        <taxon>Actinomycetota</taxon>
        <taxon>Actinomycetes</taxon>
        <taxon>Kitasatosporales</taxon>
        <taxon>Streptomycetaceae</taxon>
        <taxon>Kitasatospora</taxon>
    </lineage>
</organism>
<dbReference type="PATRIC" id="fig|1348663.4.peg.6695"/>